<keyword evidence="2" id="KW-1185">Reference proteome</keyword>
<dbReference type="Pfam" id="PF05626">
    <property type="entry name" value="DUF790"/>
    <property type="match status" value="1"/>
</dbReference>
<dbReference type="RefSeq" id="WP_111325455.1">
    <property type="nucleotide sequence ID" value="NZ_BIFX01000001.1"/>
</dbReference>
<dbReference type="InterPro" id="IPR008508">
    <property type="entry name" value="Bax1"/>
</dbReference>
<dbReference type="OrthoDB" id="5292613at2"/>
<dbReference type="PANTHER" id="PTHR39640">
    <property type="entry name" value="VNG6129C"/>
    <property type="match status" value="1"/>
</dbReference>
<evidence type="ECO:0000313" key="1">
    <source>
        <dbReference type="EMBL" id="PZW22960.1"/>
    </source>
</evidence>
<gene>
    <name evidence="1" type="ORF">EI42_05172</name>
</gene>
<reference evidence="1 2" key="1">
    <citation type="submission" date="2018-06" db="EMBL/GenBank/DDBJ databases">
        <title>Genomic Encyclopedia of Archaeal and Bacterial Type Strains, Phase II (KMG-II): from individual species to whole genera.</title>
        <authorList>
            <person name="Goeker M."/>
        </authorList>
    </citation>
    <scope>NUCLEOTIDE SEQUENCE [LARGE SCALE GENOMIC DNA]</scope>
    <source>
        <strain evidence="1 2">ATCC BAA-1881</strain>
    </source>
</reference>
<sequence length="416" mass="47663">MLTADLVRPRLRLRARDLSIDVVDTTDPHWLTTAGELISLFKQQTGRPRESWNAALEQYESDRTDYLTIRGLAKVLTDAASFEPRPTPKPPLVLRERLFSYGPVFSKPSLFGQKTREEILQASAHDLGIDATQIDTALFADRPAAYLLTSPGPDWTPEQLLSRYNLELARGVLYWASQVQIKVHGGYKDLWKYLKLFKLMFVAHPLQSGYLLELDGPISPFVSATTRYGRQFAAFLPALLHCDQWSLVATIHLPQQPPVTYRLDHTMPLHSHFKRSGLFDSRLEADFAHEFEEKFGSERGQWQLSREDEVLLLGDTVMIPDFALTHKRKGHRVLIELVGFWHPDYLRRKVEKVRAARCQHLLLLVYEGVNLSGEALQDVPGEVLYFKQKPVLKEVMATVEALATRVYETSEQRHHQ</sequence>
<dbReference type="PIRSF" id="PIRSF019435">
    <property type="entry name" value="UCP019435"/>
    <property type="match status" value="1"/>
</dbReference>
<evidence type="ECO:0000313" key="2">
    <source>
        <dbReference type="Proteomes" id="UP000248806"/>
    </source>
</evidence>
<evidence type="ECO:0008006" key="3">
    <source>
        <dbReference type="Google" id="ProtNLM"/>
    </source>
</evidence>
<dbReference type="EMBL" id="QKUF01000028">
    <property type="protein sequence ID" value="PZW22960.1"/>
    <property type="molecule type" value="Genomic_DNA"/>
</dbReference>
<name>A0A326U0L9_THEHA</name>
<proteinExistence type="predicted"/>
<dbReference type="PANTHER" id="PTHR39640:SF1">
    <property type="entry name" value="DUF790 FAMILY PROTEIN"/>
    <property type="match status" value="1"/>
</dbReference>
<protein>
    <recommendedName>
        <fullName evidence="3">DUF790 family protein</fullName>
    </recommendedName>
</protein>
<accession>A0A326U0L9</accession>
<dbReference type="AlphaFoldDB" id="A0A326U0L9"/>
<organism evidence="1 2">
    <name type="scientific">Thermosporothrix hazakensis</name>
    <dbReference type="NCBI Taxonomy" id="644383"/>
    <lineage>
        <taxon>Bacteria</taxon>
        <taxon>Bacillati</taxon>
        <taxon>Chloroflexota</taxon>
        <taxon>Ktedonobacteria</taxon>
        <taxon>Ktedonobacterales</taxon>
        <taxon>Thermosporotrichaceae</taxon>
        <taxon>Thermosporothrix</taxon>
    </lineage>
</organism>
<comment type="caution">
    <text evidence="1">The sequence shown here is derived from an EMBL/GenBank/DDBJ whole genome shotgun (WGS) entry which is preliminary data.</text>
</comment>
<dbReference type="Proteomes" id="UP000248806">
    <property type="component" value="Unassembled WGS sequence"/>
</dbReference>